<evidence type="ECO:0000313" key="5">
    <source>
        <dbReference type="Proteomes" id="UP000546701"/>
    </source>
</evidence>
<gene>
    <name evidence="4" type="ORF">FHS99_000352</name>
</gene>
<reference evidence="4 5" key="1">
    <citation type="submission" date="2020-08" db="EMBL/GenBank/DDBJ databases">
        <title>Genomic Encyclopedia of Type Strains, Phase IV (KMG-IV): sequencing the most valuable type-strain genomes for metagenomic binning, comparative biology and taxonomic classification.</title>
        <authorList>
            <person name="Goeker M."/>
        </authorList>
    </citation>
    <scope>NUCLEOTIDE SEQUENCE [LARGE SCALE GENOMIC DNA]</scope>
    <source>
        <strain evidence="4 5">DSM 103336</strain>
    </source>
</reference>
<dbReference type="InterPro" id="IPR036291">
    <property type="entry name" value="NAD(P)-bd_dom_sf"/>
</dbReference>
<dbReference type="OrthoDB" id="9786360at2"/>
<proteinExistence type="inferred from homology"/>
<comment type="caution">
    <text evidence="4">The sequence shown here is derived from an EMBL/GenBank/DDBJ whole genome shotgun (WGS) entry which is preliminary data.</text>
</comment>
<keyword evidence="2" id="KW-0560">Oxidoreductase</keyword>
<dbReference type="PRINTS" id="PR00080">
    <property type="entry name" value="SDRFAMILY"/>
</dbReference>
<dbReference type="InterPro" id="IPR020904">
    <property type="entry name" value="Sc_DH/Rdtase_CS"/>
</dbReference>
<organism evidence="4 5">
    <name type="scientific">Sphingomonas prati</name>
    <dbReference type="NCBI Taxonomy" id="1843237"/>
    <lineage>
        <taxon>Bacteria</taxon>
        <taxon>Pseudomonadati</taxon>
        <taxon>Pseudomonadota</taxon>
        <taxon>Alphaproteobacteria</taxon>
        <taxon>Sphingomonadales</taxon>
        <taxon>Sphingomonadaceae</taxon>
        <taxon>Sphingomonas</taxon>
    </lineage>
</organism>
<name>A0A7W9BPQ3_9SPHN</name>
<dbReference type="Gene3D" id="3.40.50.720">
    <property type="entry name" value="NAD(P)-binding Rossmann-like Domain"/>
    <property type="match status" value="1"/>
</dbReference>
<evidence type="ECO:0000256" key="1">
    <source>
        <dbReference type="ARBA" id="ARBA00006484"/>
    </source>
</evidence>
<dbReference type="InterPro" id="IPR002347">
    <property type="entry name" value="SDR_fam"/>
</dbReference>
<sequence length="255" mass="26789">MTSEFGTPRTAIVTGGARRIGAALVRALHADGWHLLLHCHASEADGVALAGELGERVTVVAADLAEADVAERVMAALDGLPPLGLLVNNASRFSYDSLTDFTVADWDTHHAINLRAPALLIQAFAAAVPEGAGGLIVNILDAKLAQPNPDFFSYTVSKMGLAGLTELAARALAGRGIRVCGIAPSITLVSGAQTRDNFDAVHRMNALRRGVVVDDIVAALRYLVATPVMTGQTITLDAGQRFLALPRDVQYMDAS</sequence>
<keyword evidence="5" id="KW-1185">Reference proteome</keyword>
<dbReference type="PANTHER" id="PTHR43639:SF1">
    <property type="entry name" value="SHORT-CHAIN DEHYDROGENASE_REDUCTASE FAMILY PROTEIN"/>
    <property type="match status" value="1"/>
</dbReference>
<dbReference type="Pfam" id="PF00106">
    <property type="entry name" value="adh_short"/>
    <property type="match status" value="1"/>
</dbReference>
<dbReference type="PANTHER" id="PTHR43639">
    <property type="entry name" value="OXIDOREDUCTASE, SHORT-CHAIN DEHYDROGENASE/REDUCTASE FAMILY (AFU_ORTHOLOGUE AFUA_5G02870)"/>
    <property type="match status" value="1"/>
</dbReference>
<dbReference type="AlphaFoldDB" id="A0A7W9BPQ3"/>
<dbReference type="EMBL" id="JACIJR010000001">
    <property type="protein sequence ID" value="MBB5727896.1"/>
    <property type="molecule type" value="Genomic_DNA"/>
</dbReference>
<dbReference type="GO" id="GO:0016491">
    <property type="term" value="F:oxidoreductase activity"/>
    <property type="evidence" value="ECO:0007669"/>
    <property type="project" value="UniProtKB-KW"/>
</dbReference>
<protein>
    <submittedName>
        <fullName evidence="4">NAD(P)-dependent dehydrogenase (Short-subunit alcohol dehydrogenase family)</fullName>
    </submittedName>
</protein>
<evidence type="ECO:0000313" key="4">
    <source>
        <dbReference type="EMBL" id="MBB5727896.1"/>
    </source>
</evidence>
<dbReference type="SUPFAM" id="SSF51735">
    <property type="entry name" value="NAD(P)-binding Rossmann-fold domains"/>
    <property type="match status" value="1"/>
</dbReference>
<comment type="similarity">
    <text evidence="1 3">Belongs to the short-chain dehydrogenases/reductases (SDR) family.</text>
</comment>
<dbReference type="RefSeq" id="WP_157175114.1">
    <property type="nucleotide sequence ID" value="NZ_BMJP01000001.1"/>
</dbReference>
<accession>A0A7W9BPQ3</accession>
<dbReference type="Proteomes" id="UP000546701">
    <property type="component" value="Unassembled WGS sequence"/>
</dbReference>
<dbReference type="PROSITE" id="PS00061">
    <property type="entry name" value="ADH_SHORT"/>
    <property type="match status" value="1"/>
</dbReference>
<evidence type="ECO:0000256" key="2">
    <source>
        <dbReference type="ARBA" id="ARBA00023002"/>
    </source>
</evidence>
<evidence type="ECO:0000256" key="3">
    <source>
        <dbReference type="RuleBase" id="RU000363"/>
    </source>
</evidence>
<dbReference type="PRINTS" id="PR00081">
    <property type="entry name" value="GDHRDH"/>
</dbReference>